<dbReference type="InterPro" id="IPR032875">
    <property type="entry name" value="Succ_CoA_lig_flav_dom"/>
</dbReference>
<dbReference type="InterPro" id="IPR016102">
    <property type="entry name" value="Succinyl-CoA_synth-like"/>
</dbReference>
<dbReference type="PANTHER" id="PTHR43334:SF1">
    <property type="entry name" value="3-HYDROXYPROPIONATE--COA LIGASE [ADP-FORMING]"/>
    <property type="match status" value="1"/>
</dbReference>
<dbReference type="SUPFAM" id="SSF51735">
    <property type="entry name" value="NAD(P)-binding Rossmann-fold domains"/>
    <property type="match status" value="1"/>
</dbReference>
<dbReference type="GO" id="GO:0005524">
    <property type="term" value="F:ATP binding"/>
    <property type="evidence" value="ECO:0007669"/>
    <property type="project" value="UniProtKB-KW"/>
</dbReference>
<proteinExistence type="predicted"/>
<protein>
    <submittedName>
        <fullName evidence="5">SucD3</fullName>
    </submittedName>
</protein>
<reference evidence="5 6" key="1">
    <citation type="journal article" date="2015" name="Nature">
        <title>rRNA introns, odd ribosomes, and small enigmatic genomes across a large radiation of phyla.</title>
        <authorList>
            <person name="Brown C.T."/>
            <person name="Hug L.A."/>
            <person name="Thomas B.C."/>
            <person name="Sharon I."/>
            <person name="Castelle C.J."/>
            <person name="Singh A."/>
            <person name="Wilkins M.J."/>
            <person name="Williams K.H."/>
            <person name="Banfield J.F."/>
        </authorList>
    </citation>
    <scope>NUCLEOTIDE SEQUENCE [LARGE SCALE GENOMIC DNA]</scope>
</reference>
<organism evidence="5 6">
    <name type="scientific">Candidatus Magasanikbacteria bacterium GW2011_GWA2_37_8</name>
    <dbReference type="NCBI Taxonomy" id="1619036"/>
    <lineage>
        <taxon>Bacteria</taxon>
        <taxon>Candidatus Magasanikiibacteriota</taxon>
    </lineage>
</organism>
<sequence>MNLDSIFNPKSVAIIGASTEVGSVGNDIVKNLTTQGYTGKVFPVNPKATKLYGLKCYPDVLSIPEKVDLAIIAVPASIVTTVMHEVAKKKVKGAIVITAGFKEAGQPERELELSEICRKNNIALIGPNCLGVINPAIKLNASFAATMPPAGGVAFLSQSGALCTAVIDYAQKLEIGFSKFVSVGNKALVDETDLIEYLANDPETKVIALYVEQLKDAGKIIHAVRKLIHGPNPKPVIAIKSGKTLAGASASASHTGALAGNDAAYEALFKQAGIIRAYSTNELFDYLRVFTHNQLPVGNRVAIITNAGGPGILATDAVEKESLVLTEIGEKTKQKLLKVLPRESNIKDPIDILGDAKSDRYELAIETVLEERDVDSIFTILTPHLITDIEGTA</sequence>
<dbReference type="PANTHER" id="PTHR43334">
    <property type="entry name" value="ACETATE--COA LIGASE [ADP-FORMING]"/>
    <property type="match status" value="1"/>
</dbReference>
<name>A0A0G0HLQ3_9BACT</name>
<evidence type="ECO:0000313" key="6">
    <source>
        <dbReference type="Proteomes" id="UP000034333"/>
    </source>
</evidence>
<dbReference type="InterPro" id="IPR003781">
    <property type="entry name" value="CoA-bd"/>
</dbReference>
<dbReference type="Pfam" id="PF13380">
    <property type="entry name" value="CoA_binding_2"/>
    <property type="match status" value="1"/>
</dbReference>
<dbReference type="SUPFAM" id="SSF52210">
    <property type="entry name" value="Succinyl-CoA synthetase domains"/>
    <property type="match status" value="2"/>
</dbReference>
<evidence type="ECO:0000313" key="5">
    <source>
        <dbReference type="EMBL" id="KKQ39500.1"/>
    </source>
</evidence>
<dbReference type="Pfam" id="PF13607">
    <property type="entry name" value="Succ_CoA_lig"/>
    <property type="match status" value="1"/>
</dbReference>
<dbReference type="AlphaFoldDB" id="A0A0G0HLQ3"/>
<dbReference type="PATRIC" id="fig|1619036.3.peg.730"/>
<evidence type="ECO:0000256" key="2">
    <source>
        <dbReference type="ARBA" id="ARBA00022741"/>
    </source>
</evidence>
<dbReference type="SMART" id="SM00881">
    <property type="entry name" value="CoA_binding"/>
    <property type="match status" value="1"/>
</dbReference>
<accession>A0A0G0HLQ3</accession>
<comment type="caution">
    <text evidence="5">The sequence shown here is derived from an EMBL/GenBank/DDBJ whole genome shotgun (WGS) entry which is preliminary data.</text>
</comment>
<dbReference type="InterPro" id="IPR051538">
    <property type="entry name" value="Acyl-CoA_Synth/Transferase"/>
</dbReference>
<dbReference type="Pfam" id="PF19045">
    <property type="entry name" value="Ligase_CoA_2"/>
    <property type="match status" value="1"/>
</dbReference>
<dbReference type="GO" id="GO:0043758">
    <property type="term" value="F:acetate-CoA ligase (ADP-forming) activity"/>
    <property type="evidence" value="ECO:0007669"/>
    <property type="project" value="InterPro"/>
</dbReference>
<dbReference type="InterPro" id="IPR043938">
    <property type="entry name" value="Ligase_CoA_dom"/>
</dbReference>
<dbReference type="Gene3D" id="3.40.50.261">
    <property type="entry name" value="Succinyl-CoA synthetase domains"/>
    <property type="match status" value="2"/>
</dbReference>
<feature type="non-terminal residue" evidence="5">
    <location>
        <position position="393"/>
    </location>
</feature>
<dbReference type="STRING" id="1619036.US58_C0031G0001"/>
<keyword evidence="3" id="KW-0067">ATP-binding</keyword>
<keyword evidence="2" id="KW-0547">Nucleotide-binding</keyword>
<dbReference type="Proteomes" id="UP000034333">
    <property type="component" value="Unassembled WGS sequence"/>
</dbReference>
<dbReference type="EMBL" id="LBTN01000031">
    <property type="protein sequence ID" value="KKQ39500.1"/>
    <property type="molecule type" value="Genomic_DNA"/>
</dbReference>
<dbReference type="InterPro" id="IPR036291">
    <property type="entry name" value="NAD(P)-bd_dom_sf"/>
</dbReference>
<keyword evidence="1" id="KW-0436">Ligase</keyword>
<evidence type="ECO:0000259" key="4">
    <source>
        <dbReference type="SMART" id="SM00881"/>
    </source>
</evidence>
<dbReference type="Gene3D" id="3.40.50.720">
    <property type="entry name" value="NAD(P)-binding Rossmann-like Domain"/>
    <property type="match status" value="1"/>
</dbReference>
<gene>
    <name evidence="5" type="ORF">US58_C0031G0001</name>
</gene>
<feature type="domain" description="CoA-binding" evidence="4">
    <location>
        <begin position="6"/>
        <end position="101"/>
    </location>
</feature>
<evidence type="ECO:0000256" key="1">
    <source>
        <dbReference type="ARBA" id="ARBA00022598"/>
    </source>
</evidence>
<evidence type="ECO:0000256" key="3">
    <source>
        <dbReference type="ARBA" id="ARBA00022840"/>
    </source>
</evidence>